<dbReference type="InterPro" id="IPR014002">
    <property type="entry name" value="Agenet_dom_plant"/>
</dbReference>
<keyword evidence="2" id="KW-0341">Growth regulation</keyword>
<dbReference type="PaxDb" id="4565-Traes_2DS_74336A9D2.2"/>
<dbReference type="Gramene" id="TraesCS2D02G011400.1">
    <property type="protein sequence ID" value="TraesCS2D02G011400.1"/>
    <property type="gene ID" value="TraesCS2D02G011400"/>
</dbReference>
<evidence type="ECO:0000256" key="2">
    <source>
        <dbReference type="ARBA" id="ARBA00022604"/>
    </source>
</evidence>
<sequence>MHNGKDGKSATEILDSQYIRPARGIIRIDSKYRFSPSHVEVLHEDSWWPGVILKVLGTGIDKKYVVMLDCHKTDLDEIDMDALRVEITQLRSLCDWDGEKWVPCLKKESAKRPISADLDNDLDKISDEPGSHQDKKKLKNAHVLPEQISPLLSVGKENIEITRKPGNAGNAVLAPRSELSPPSLPPMASFGRLSSSSSPATSCHLAQSSSHIQASLFGAFGQSRPIPQGLPLGTRSLISSCFTGIKGSKKVLSGQDKQSTAGTGAVLFRQMKGCVSFQTAVPLVEKPETPMEGIGAKGIEEGSNIISSSEDRSQSHEGNGTHDSCRPLSAETVAVHESIMHTSGSESSAIQQLPIVKTSPLWAQLEALEIFRTTPQRPNLHQFQQHVPELHEGLALGLMISFADLAESINRLGVQDDDELLERKMECLAYLEASGFDVGDLRSRVEALIHMKNSRAELREALRKLEEEIAREEADGLELGTLLRALAMAVRHLELHAYLVRGVIRSAVARRMNNAMEISRLKAEANNLSTAVPR</sequence>
<accession>A0A3B6D407</accession>
<organism evidence="6">
    <name type="scientific">Triticum aestivum</name>
    <name type="common">Wheat</name>
    <dbReference type="NCBI Taxonomy" id="4565"/>
    <lineage>
        <taxon>Eukaryota</taxon>
        <taxon>Viridiplantae</taxon>
        <taxon>Streptophyta</taxon>
        <taxon>Embryophyta</taxon>
        <taxon>Tracheophyta</taxon>
        <taxon>Spermatophyta</taxon>
        <taxon>Magnoliopsida</taxon>
        <taxon>Liliopsida</taxon>
        <taxon>Poales</taxon>
        <taxon>Poaceae</taxon>
        <taxon>BOP clade</taxon>
        <taxon>Pooideae</taxon>
        <taxon>Triticodae</taxon>
        <taxon>Triticeae</taxon>
        <taxon>Triticinae</taxon>
        <taxon>Triticum</taxon>
    </lineage>
</organism>
<evidence type="ECO:0000313" key="7">
    <source>
        <dbReference type="Proteomes" id="UP000019116"/>
    </source>
</evidence>
<dbReference type="Gramene" id="TraesCAD_scaffold_075641_01G000200.1">
    <property type="protein sequence ID" value="TraesCAD_scaffold_075641_01G000200.1"/>
    <property type="gene ID" value="TraesCAD_scaffold_075641_01G000200"/>
</dbReference>
<feature type="compositionally biased region" description="Basic and acidic residues" evidence="4">
    <location>
        <begin position="309"/>
        <end position="325"/>
    </location>
</feature>
<dbReference type="OMA" id="SLCDWDG"/>
<feature type="region of interest" description="Disordered" evidence="4">
    <location>
        <begin position="119"/>
        <end position="138"/>
    </location>
</feature>
<reference evidence="6" key="2">
    <citation type="submission" date="2018-10" db="UniProtKB">
        <authorList>
            <consortium name="EnsemblPlants"/>
        </authorList>
    </citation>
    <scope>IDENTIFICATION</scope>
</reference>
<keyword evidence="3" id="KW-0175">Coiled coil</keyword>
<evidence type="ECO:0000256" key="3">
    <source>
        <dbReference type="SAM" id="Coils"/>
    </source>
</evidence>
<feature type="region of interest" description="Disordered" evidence="4">
    <location>
        <begin position="306"/>
        <end position="326"/>
    </location>
</feature>
<dbReference type="Gramene" id="TraesCLE_scaffold_073188_01G000100.1">
    <property type="protein sequence ID" value="TraesCLE_scaffold_073188_01G000100.1"/>
    <property type="gene ID" value="TraesCLE_scaffold_073188_01G000100"/>
</dbReference>
<dbReference type="Pfam" id="PF05266">
    <property type="entry name" value="DUF724"/>
    <property type="match status" value="1"/>
</dbReference>
<dbReference type="EnsemblPlants" id="TraesCS2D02G011400.1">
    <property type="protein sequence ID" value="TraesCS2D02G011400.1"/>
    <property type="gene ID" value="TraesCS2D02G011400"/>
</dbReference>
<reference evidence="6" key="1">
    <citation type="submission" date="2018-08" db="EMBL/GenBank/DDBJ databases">
        <authorList>
            <person name="Rossello M."/>
        </authorList>
    </citation>
    <scope>NUCLEOTIDE SEQUENCE [LARGE SCALE GENOMIC DNA]</scope>
    <source>
        <strain evidence="6">cv. Chinese Spring</strain>
    </source>
</reference>
<dbReference type="SMR" id="A0A3B6D407"/>
<dbReference type="Gramene" id="TraesWEE_scaffold_080271_01G000200.1">
    <property type="protein sequence ID" value="TraesWEE_scaffold_080271_01G000200.1"/>
    <property type="gene ID" value="TraesWEE_scaffold_080271_01G000200"/>
</dbReference>
<dbReference type="Gramene" id="TraesRN2D0100022900.1">
    <property type="protein sequence ID" value="TraesRN2D0100022900.1"/>
    <property type="gene ID" value="TraesRN2D0100022900"/>
</dbReference>
<feature type="compositionally biased region" description="Basic and acidic residues" evidence="4">
    <location>
        <begin position="121"/>
        <end position="133"/>
    </location>
</feature>
<dbReference type="PANTHER" id="PTHR31917:SF155">
    <property type="entry name" value="AGENET DOMAIN-CONTAINING PROTEIN"/>
    <property type="match status" value="1"/>
</dbReference>
<dbReference type="AlphaFoldDB" id="A0A3B6D407"/>
<evidence type="ECO:0000313" key="6">
    <source>
        <dbReference type="EnsemblPlants" id="TraesCS2D02G011400.1"/>
    </source>
</evidence>
<keyword evidence="1" id="KW-0813">Transport</keyword>
<dbReference type="STRING" id="4565.A0A3B6D407"/>
<dbReference type="CDD" id="cd20406">
    <property type="entry name" value="Tudor_Agenet_AtDUF_rpt2_4"/>
    <property type="match status" value="1"/>
</dbReference>
<name>A0A3B6D407_WHEAT</name>
<feature type="coiled-coil region" evidence="3">
    <location>
        <begin position="448"/>
        <end position="475"/>
    </location>
</feature>
<dbReference type="Gramene" id="TraesROB_scaffold_058887_01G000100.1">
    <property type="protein sequence ID" value="TraesROB_scaffold_058887_01G000100.1"/>
    <property type="gene ID" value="TraesROB_scaffold_058887_01G000100"/>
</dbReference>
<dbReference type="PANTHER" id="PTHR31917">
    <property type="entry name" value="AGENET DOMAIN-CONTAINING PROTEIN-RELATED"/>
    <property type="match status" value="1"/>
</dbReference>
<proteinExistence type="predicted"/>
<evidence type="ECO:0000259" key="5">
    <source>
        <dbReference type="SMART" id="SM00743"/>
    </source>
</evidence>
<dbReference type="SMART" id="SM00743">
    <property type="entry name" value="Agenet"/>
    <property type="match status" value="1"/>
</dbReference>
<dbReference type="Proteomes" id="UP000019116">
    <property type="component" value="Chromosome 2D"/>
</dbReference>
<feature type="domain" description="Agenet" evidence="5">
    <location>
        <begin position="32"/>
        <end position="98"/>
    </location>
</feature>
<evidence type="ECO:0000256" key="1">
    <source>
        <dbReference type="ARBA" id="ARBA00022448"/>
    </source>
</evidence>
<protein>
    <recommendedName>
        <fullName evidence="5">Agenet domain-containing protein</fullName>
    </recommendedName>
</protein>
<dbReference type="Gramene" id="TraesCS2D03G0020600.1">
    <property type="protein sequence ID" value="TraesCS2D03G0020600.1.CDS"/>
    <property type="gene ID" value="TraesCS2D03G0020600"/>
</dbReference>
<evidence type="ECO:0000256" key="4">
    <source>
        <dbReference type="SAM" id="MobiDB-lite"/>
    </source>
</evidence>
<dbReference type="OrthoDB" id="938602at2759"/>
<keyword evidence="7" id="KW-1185">Reference proteome</keyword>
<dbReference type="InterPro" id="IPR007930">
    <property type="entry name" value="DUF724"/>
</dbReference>
<feature type="region of interest" description="Disordered" evidence="4">
    <location>
        <begin position="167"/>
        <end position="195"/>
    </location>
</feature>